<feature type="compositionally biased region" description="Low complexity" evidence="1">
    <location>
        <begin position="97"/>
        <end position="108"/>
    </location>
</feature>
<dbReference type="AlphaFoldDB" id="A0A1B6H5L2"/>
<feature type="compositionally biased region" description="Basic and acidic residues" evidence="1">
    <location>
        <begin position="111"/>
        <end position="123"/>
    </location>
</feature>
<reference evidence="2" key="1">
    <citation type="submission" date="2015-11" db="EMBL/GenBank/DDBJ databases">
        <title>De novo transcriptome assembly of four potential Pierce s Disease insect vectors from Arizona vineyards.</title>
        <authorList>
            <person name="Tassone E.E."/>
        </authorList>
    </citation>
    <scope>NUCLEOTIDE SEQUENCE</scope>
</reference>
<evidence type="ECO:0000256" key="1">
    <source>
        <dbReference type="SAM" id="MobiDB-lite"/>
    </source>
</evidence>
<organism evidence="2">
    <name type="scientific">Homalodisca liturata</name>
    <dbReference type="NCBI Taxonomy" id="320908"/>
    <lineage>
        <taxon>Eukaryota</taxon>
        <taxon>Metazoa</taxon>
        <taxon>Ecdysozoa</taxon>
        <taxon>Arthropoda</taxon>
        <taxon>Hexapoda</taxon>
        <taxon>Insecta</taxon>
        <taxon>Pterygota</taxon>
        <taxon>Neoptera</taxon>
        <taxon>Paraneoptera</taxon>
        <taxon>Hemiptera</taxon>
        <taxon>Auchenorrhyncha</taxon>
        <taxon>Membracoidea</taxon>
        <taxon>Cicadellidae</taxon>
        <taxon>Cicadellinae</taxon>
        <taxon>Proconiini</taxon>
        <taxon>Homalodisca</taxon>
    </lineage>
</organism>
<accession>A0A1B6H5L2</accession>
<feature type="region of interest" description="Disordered" evidence="1">
    <location>
        <begin position="97"/>
        <end position="135"/>
    </location>
</feature>
<sequence>MYPDFDLQAIDLNEQLEDFVNEGLYDNSDTESSLGRMVDDEVSLTGDSLREIDLDRDLLLGEDIYETIHYYSRNVNREFVNISPVVFDYSSSLSSSASESGESVGPSGDCDAAKSYDHSDSSHSDVGYSSNLNTTNNDESLTEIADVKKKESFCSYQPRKISKEDPIGRSVSDSFLNRIKGFRFLKGKKSKNKTKSLSKTNYFESSTSSQSKFDDSGVMNYGSIDCVQLADLDEDLREKSFDSLNRKFTKNKKHESFNPCCVG</sequence>
<evidence type="ECO:0000313" key="2">
    <source>
        <dbReference type="EMBL" id="JAS69995.1"/>
    </source>
</evidence>
<protein>
    <submittedName>
        <fullName evidence="2">Uncharacterized protein</fullName>
    </submittedName>
</protein>
<proteinExistence type="predicted"/>
<gene>
    <name evidence="2" type="ORF">g.20978</name>
</gene>
<name>A0A1B6H5L2_9HEMI</name>
<dbReference type="EMBL" id="GECU01037711">
    <property type="protein sequence ID" value="JAS69995.1"/>
    <property type="molecule type" value="Transcribed_RNA"/>
</dbReference>